<keyword evidence="3" id="KW-1185">Reference proteome</keyword>
<sequence>MRDGRANEGVPSKAQEGTDVELAFVESELLERFLDSDVISAADVLELLKRRGVLDGTPVFLDENTMMPVLLPCEWGRSLSTSLLDTTTLKDYGRIVGRLDGHLTRSGGDLMSAVESDIVSYRDHRCRWQKKPIGPSAWGKESFVLDDFYGFLVDLGALQHRPVRLAARGRNALAPRVRAGMDIRHLTLEQYRYFRDVGLGGQLPGAQVDCRFRGWSPLRGRAGSDMALGSGMRWREWAPVLLPEVGLWPGMPGGAAEFTVQACAKYGKPRGVYVPEDAVASADLFCMLERPDIVRTAARGLERRARDLFLVVEVDVAGGRIRGVLDGVVREYQMSAMPAKLRRITVFEGEYGLEALTLFVCRGGLMPGADAWKSCRHRAWTRMQQLAGPTTPRLPARRWRWHDLRHTFALQLLAYLENVMDGKEPDLEARRRRHRSYLTGHIRHNPLLIVSRRLGHASPETTYQYLQYTDDLIDEFEVAFASWVGDDEATYAEIASHALSDTKGGH</sequence>
<dbReference type="InterPro" id="IPR013762">
    <property type="entry name" value="Integrase-like_cat_sf"/>
</dbReference>
<dbReference type="SUPFAM" id="SSF56349">
    <property type="entry name" value="DNA breaking-rejoining enzymes"/>
    <property type="match status" value="1"/>
</dbReference>
<evidence type="ECO:0008006" key="4">
    <source>
        <dbReference type="Google" id="ProtNLM"/>
    </source>
</evidence>
<evidence type="ECO:0000313" key="2">
    <source>
        <dbReference type="EMBL" id="GAA2726433.1"/>
    </source>
</evidence>
<organism evidence="2 3">
    <name type="scientific">Streptomyces luteosporeus</name>
    <dbReference type="NCBI Taxonomy" id="173856"/>
    <lineage>
        <taxon>Bacteria</taxon>
        <taxon>Bacillati</taxon>
        <taxon>Actinomycetota</taxon>
        <taxon>Actinomycetes</taxon>
        <taxon>Kitasatosporales</taxon>
        <taxon>Streptomycetaceae</taxon>
        <taxon>Streptomyces</taxon>
    </lineage>
</organism>
<dbReference type="Gene3D" id="1.10.443.10">
    <property type="entry name" value="Intergrase catalytic core"/>
    <property type="match status" value="1"/>
</dbReference>
<comment type="caution">
    <text evidence="2">The sequence shown here is derived from an EMBL/GenBank/DDBJ whole genome shotgun (WGS) entry which is preliminary data.</text>
</comment>
<reference evidence="2 3" key="1">
    <citation type="journal article" date="2019" name="Int. J. Syst. Evol. Microbiol.">
        <title>The Global Catalogue of Microorganisms (GCM) 10K type strain sequencing project: providing services to taxonomists for standard genome sequencing and annotation.</title>
        <authorList>
            <consortium name="The Broad Institute Genomics Platform"/>
            <consortium name="The Broad Institute Genome Sequencing Center for Infectious Disease"/>
            <person name="Wu L."/>
            <person name="Ma J."/>
        </authorList>
    </citation>
    <scope>NUCLEOTIDE SEQUENCE [LARGE SCALE GENOMIC DNA]</scope>
    <source>
        <strain evidence="2 3">JCM 4542</strain>
    </source>
</reference>
<dbReference type="InterPro" id="IPR011010">
    <property type="entry name" value="DNA_brk_join_enz"/>
</dbReference>
<evidence type="ECO:0000256" key="1">
    <source>
        <dbReference type="ARBA" id="ARBA00023172"/>
    </source>
</evidence>
<name>A0ABN3U8W1_9ACTN</name>
<keyword evidence="1" id="KW-0233">DNA recombination</keyword>
<proteinExistence type="predicted"/>
<gene>
    <name evidence="2" type="ORF">GCM10010315_60630</name>
</gene>
<evidence type="ECO:0000313" key="3">
    <source>
        <dbReference type="Proteomes" id="UP001500886"/>
    </source>
</evidence>
<accession>A0ABN3U8W1</accession>
<protein>
    <recommendedName>
        <fullName evidence="4">Site-specific integrase</fullName>
    </recommendedName>
</protein>
<dbReference type="EMBL" id="BAAASL010000040">
    <property type="protein sequence ID" value="GAA2726433.1"/>
    <property type="molecule type" value="Genomic_DNA"/>
</dbReference>
<dbReference type="Proteomes" id="UP001500886">
    <property type="component" value="Unassembled WGS sequence"/>
</dbReference>